<dbReference type="InterPro" id="IPR037110">
    <property type="entry name" value="Betagal_dom2_sf"/>
</dbReference>
<dbReference type="Gene3D" id="2.60.390.10">
    <property type="entry name" value="Beta-galactosidase, domain 3"/>
    <property type="match status" value="1"/>
</dbReference>
<evidence type="ECO:0000256" key="1">
    <source>
        <dbReference type="ARBA" id="ARBA00001412"/>
    </source>
</evidence>
<dbReference type="PROSITE" id="PS01182">
    <property type="entry name" value="GLYCOSYL_HYDROL_F35"/>
    <property type="match status" value="1"/>
</dbReference>
<dbReference type="Proteomes" id="UP000800092">
    <property type="component" value="Unassembled WGS sequence"/>
</dbReference>
<dbReference type="InterPro" id="IPR017853">
    <property type="entry name" value="GH"/>
</dbReference>
<dbReference type="SUPFAM" id="SSF49785">
    <property type="entry name" value="Galactose-binding domain-like"/>
    <property type="match status" value="2"/>
</dbReference>
<evidence type="ECO:0000313" key="17">
    <source>
        <dbReference type="EMBL" id="KAF2239884.1"/>
    </source>
</evidence>
<dbReference type="SUPFAM" id="SSF51011">
    <property type="entry name" value="Glycosyl hydrolase domain"/>
    <property type="match status" value="1"/>
</dbReference>
<dbReference type="InterPro" id="IPR025300">
    <property type="entry name" value="BetaGal_jelly_roll_dom"/>
</dbReference>
<dbReference type="Pfam" id="PF13364">
    <property type="entry name" value="BetaGal_ABD2"/>
    <property type="match status" value="2"/>
</dbReference>
<keyword evidence="5" id="KW-0964">Secreted</keyword>
<protein>
    <recommendedName>
        <fullName evidence="4 13">Beta-galactosidase</fullName>
        <ecNumber evidence="4 13">3.2.1.23</ecNumber>
    </recommendedName>
</protein>
<dbReference type="EMBL" id="ML991771">
    <property type="protein sequence ID" value="KAF2239884.1"/>
    <property type="molecule type" value="Genomic_DNA"/>
</dbReference>
<evidence type="ECO:0000256" key="15">
    <source>
        <dbReference type="SAM" id="SignalP"/>
    </source>
</evidence>
<dbReference type="GO" id="GO:0000272">
    <property type="term" value="P:polysaccharide catabolic process"/>
    <property type="evidence" value="ECO:0007669"/>
    <property type="project" value="UniProtKB-KW"/>
</dbReference>
<sequence length="1011" mass="110012">MFSSLFRFLLAIAWLLQASAISIGPHQNLRINSRQALQDLVTWDEHSLFVRGERIMFFSGEFHPFRLPVPDLWLDVFQKIKALGFSGVSFYTDWALLEGNRGSVVTDGIWSLEKFFQAASQAGIYLVARPGPYINAETAAGGLPGWTLRFNTTLRSASPEYLNATENYLATLGKIIADAQITNGGPVVIVQPENEYTTWPGANPFPEQQNREVMAFTEDRLRDAGIVVPFLVNDNENMGYWAPGTGLGAVDIYGIDAYPLRYDCADYYVWPTTRFNQSWQISHQMNNPTTPFAIAEFQGGSGTGWGGTNQSDCAILVNAQTERVVYKNNYSFGATIFNIYMIYGGSNWGNLGYHGGDASYDYGAAITEDRLVWREKYPELKLQANFFKVSPAYLTATAGNIGNGSYASTDVIATTPVFGNGTNTNFYVTRHADYTSNDTTTYKLQVPTSVGNLTLPQLGGSLTLFGRDAKIHVTDYDVGGVNMLYSTAEVYTWTRTAANSTLLVLYGGADETHEAALPASLGSPTVSEGSDVTIGHNGSYTILHWTVTPQRRVVKVGNLEVHLLWRNEAYNYWVMELPAAAPIGNFSSISKDLAVVKAGYLLRSADISGNELRLVGDVNATTSIEVISVPRNPINQISFNGELIPSTNSQSGRLTASIPYNPPNISVPSLPDLQWKYLDSLPEIQSNYSDALWTSCNQTYSNENRTLTTPTSLYASDYGYHTGSLIYRAHFVPSATNTSTSSILSLNVTGGVGFAHTIWLNSTFLGSWPGNGGVQYYAQNLSLPSSLLPGTPYTLTVLIDHMGQDEEAPGTDAIKFPRGILDYSIPGVAAQDVTWKMTGNLGGEAYRDLARGPRNEGAMYVERQGYHLPGAPSAGWAVASPVADGLAKAGVGFYTTSFALDVPAGWDVPMSFVFNGSAEATGGNYRCQLFVNGYQFGKYVNNLGPQTVFPVPEGILNHNGMNDVALTLWALDAGGAKLGGLELVPQRIIKSGYSKPGLSPMPGWTLREGAY</sequence>
<evidence type="ECO:0000256" key="8">
    <source>
        <dbReference type="ARBA" id="ARBA00023157"/>
    </source>
</evidence>
<keyword evidence="10" id="KW-0119">Carbohydrate metabolism</keyword>
<evidence type="ECO:0000313" key="18">
    <source>
        <dbReference type="Proteomes" id="UP000800092"/>
    </source>
</evidence>
<dbReference type="SUPFAM" id="SSF51445">
    <property type="entry name" value="(Trans)glycosidases"/>
    <property type="match status" value="1"/>
</dbReference>
<evidence type="ECO:0000256" key="9">
    <source>
        <dbReference type="ARBA" id="ARBA00023180"/>
    </source>
</evidence>
<comment type="similarity">
    <text evidence="3 14">Belongs to the glycosyl hydrolase 35 family.</text>
</comment>
<dbReference type="Pfam" id="PF01301">
    <property type="entry name" value="Glyco_hydro_35"/>
    <property type="match status" value="1"/>
</dbReference>
<evidence type="ECO:0000256" key="11">
    <source>
        <dbReference type="ARBA" id="ARBA00023295"/>
    </source>
</evidence>
<evidence type="ECO:0000256" key="10">
    <source>
        <dbReference type="ARBA" id="ARBA00023277"/>
    </source>
</evidence>
<name>A0A6A6HP14_VIRVR</name>
<keyword evidence="6 15" id="KW-0732">Signal</keyword>
<evidence type="ECO:0000256" key="3">
    <source>
        <dbReference type="ARBA" id="ARBA00009809"/>
    </source>
</evidence>
<dbReference type="FunFam" id="3.20.20.80:FF:000040">
    <property type="entry name" value="Beta-galactosidase A"/>
    <property type="match status" value="1"/>
</dbReference>
<comment type="subcellular location">
    <subcellularLocation>
        <location evidence="2">Secreted</location>
    </subcellularLocation>
</comment>
<dbReference type="SMART" id="SM01029">
    <property type="entry name" value="BetaGal_dom2"/>
    <property type="match status" value="1"/>
</dbReference>
<dbReference type="GO" id="GO:0005576">
    <property type="term" value="C:extracellular region"/>
    <property type="evidence" value="ECO:0007669"/>
    <property type="project" value="UniProtKB-SubCell"/>
</dbReference>
<evidence type="ECO:0000256" key="7">
    <source>
        <dbReference type="ARBA" id="ARBA00022801"/>
    </source>
</evidence>
<evidence type="ECO:0000256" key="4">
    <source>
        <dbReference type="ARBA" id="ARBA00012756"/>
    </source>
</evidence>
<evidence type="ECO:0000256" key="2">
    <source>
        <dbReference type="ARBA" id="ARBA00004613"/>
    </source>
</evidence>
<dbReference type="InterPro" id="IPR018954">
    <property type="entry name" value="Betagal_dom2"/>
</dbReference>
<dbReference type="InterPro" id="IPR031330">
    <property type="entry name" value="Gly_Hdrlase_35_cat"/>
</dbReference>
<dbReference type="FunFam" id="2.60.120.260:FF:000088">
    <property type="entry name" value="Beta-galactosidase A"/>
    <property type="match status" value="1"/>
</dbReference>
<keyword evidence="12" id="KW-0624">Polysaccharide degradation</keyword>
<evidence type="ECO:0000259" key="16">
    <source>
        <dbReference type="SMART" id="SM01029"/>
    </source>
</evidence>
<dbReference type="InterPro" id="IPR019801">
    <property type="entry name" value="Glyco_hydro_35_CS"/>
</dbReference>
<feature type="domain" description="Beta-galactosidase" evidence="16">
    <location>
        <begin position="393"/>
        <end position="572"/>
    </location>
</feature>
<dbReference type="Gene3D" id="2.102.20.10">
    <property type="entry name" value="Beta-galactosidase, domain 2"/>
    <property type="match status" value="1"/>
</dbReference>
<keyword evidence="9" id="KW-0325">Glycoprotein</keyword>
<keyword evidence="11 13" id="KW-0326">Glycosidase</keyword>
<keyword evidence="8" id="KW-1015">Disulfide bond</keyword>
<dbReference type="Pfam" id="PF10435">
    <property type="entry name" value="BetaGal_dom2"/>
    <property type="match status" value="1"/>
</dbReference>
<accession>A0A6A6HP14</accession>
<dbReference type="InterPro" id="IPR001944">
    <property type="entry name" value="Glycoside_Hdrlase_35"/>
</dbReference>
<dbReference type="PANTHER" id="PTHR23421">
    <property type="entry name" value="BETA-GALACTOSIDASE RELATED"/>
    <property type="match status" value="1"/>
</dbReference>
<dbReference type="FunFam" id="2.102.20.10:FF:000001">
    <property type="entry name" value="Beta-galactosidase A"/>
    <property type="match status" value="1"/>
</dbReference>
<keyword evidence="7 13" id="KW-0378">Hydrolase</keyword>
<organism evidence="17 18">
    <name type="scientific">Viridothelium virens</name>
    <name type="common">Speckled blister lichen</name>
    <name type="synonym">Trypethelium virens</name>
    <dbReference type="NCBI Taxonomy" id="1048519"/>
    <lineage>
        <taxon>Eukaryota</taxon>
        <taxon>Fungi</taxon>
        <taxon>Dikarya</taxon>
        <taxon>Ascomycota</taxon>
        <taxon>Pezizomycotina</taxon>
        <taxon>Dothideomycetes</taxon>
        <taxon>Dothideomycetes incertae sedis</taxon>
        <taxon>Trypetheliales</taxon>
        <taxon>Trypetheliaceae</taxon>
        <taxon>Viridothelium</taxon>
    </lineage>
</organism>
<dbReference type="GO" id="GO:0004565">
    <property type="term" value="F:beta-galactosidase activity"/>
    <property type="evidence" value="ECO:0007669"/>
    <property type="project" value="UniProtKB-EC"/>
</dbReference>
<evidence type="ECO:0000256" key="5">
    <source>
        <dbReference type="ARBA" id="ARBA00022525"/>
    </source>
</evidence>
<keyword evidence="18" id="KW-1185">Reference proteome</keyword>
<dbReference type="FunFam" id="2.60.120.260:FF:000065">
    <property type="entry name" value="Beta-galactosidase A"/>
    <property type="match status" value="1"/>
</dbReference>
<evidence type="ECO:0000256" key="13">
    <source>
        <dbReference type="RuleBase" id="RU000675"/>
    </source>
</evidence>
<feature type="chain" id="PRO_5025628520" description="Beta-galactosidase" evidence="15">
    <location>
        <begin position="21"/>
        <end position="1011"/>
    </location>
</feature>
<dbReference type="Gene3D" id="3.20.20.80">
    <property type="entry name" value="Glycosidases"/>
    <property type="match status" value="1"/>
</dbReference>
<dbReference type="PRINTS" id="PR00742">
    <property type="entry name" value="GLHYDRLASE35"/>
</dbReference>
<comment type="catalytic activity">
    <reaction evidence="1 13">
        <text>Hydrolysis of terminal non-reducing beta-D-galactose residues in beta-D-galactosides.</text>
        <dbReference type="EC" id="3.2.1.23"/>
    </reaction>
</comment>
<gene>
    <name evidence="17" type="ORF">EV356DRAFT_527739</name>
</gene>
<dbReference type="EC" id="3.2.1.23" evidence="4 13"/>
<evidence type="ECO:0000256" key="12">
    <source>
        <dbReference type="ARBA" id="ARBA00023326"/>
    </source>
</evidence>
<dbReference type="Gene3D" id="2.60.120.260">
    <property type="entry name" value="Galactose-binding domain-like"/>
    <property type="match status" value="2"/>
</dbReference>
<reference evidence="17" key="1">
    <citation type="journal article" date="2020" name="Stud. Mycol.">
        <title>101 Dothideomycetes genomes: a test case for predicting lifestyles and emergence of pathogens.</title>
        <authorList>
            <person name="Haridas S."/>
            <person name="Albert R."/>
            <person name="Binder M."/>
            <person name="Bloem J."/>
            <person name="Labutti K."/>
            <person name="Salamov A."/>
            <person name="Andreopoulos B."/>
            <person name="Baker S."/>
            <person name="Barry K."/>
            <person name="Bills G."/>
            <person name="Bluhm B."/>
            <person name="Cannon C."/>
            <person name="Castanera R."/>
            <person name="Culley D."/>
            <person name="Daum C."/>
            <person name="Ezra D."/>
            <person name="Gonzalez J."/>
            <person name="Henrissat B."/>
            <person name="Kuo A."/>
            <person name="Liang C."/>
            <person name="Lipzen A."/>
            <person name="Lutzoni F."/>
            <person name="Magnuson J."/>
            <person name="Mondo S."/>
            <person name="Nolan M."/>
            <person name="Ohm R."/>
            <person name="Pangilinan J."/>
            <person name="Park H.-J."/>
            <person name="Ramirez L."/>
            <person name="Alfaro M."/>
            <person name="Sun H."/>
            <person name="Tritt A."/>
            <person name="Yoshinaga Y."/>
            <person name="Zwiers L.-H."/>
            <person name="Turgeon B."/>
            <person name="Goodwin S."/>
            <person name="Spatafora J."/>
            <person name="Crous P."/>
            <person name="Grigoriev I."/>
        </authorList>
    </citation>
    <scope>NUCLEOTIDE SEQUENCE</scope>
    <source>
        <strain evidence="17">Tuck. ex Michener</strain>
    </source>
</reference>
<dbReference type="InterPro" id="IPR036833">
    <property type="entry name" value="BetaGal_dom3_sf"/>
</dbReference>
<dbReference type="Pfam" id="PF13363">
    <property type="entry name" value="BetaGal_dom3"/>
    <property type="match status" value="1"/>
</dbReference>
<evidence type="ECO:0000256" key="14">
    <source>
        <dbReference type="RuleBase" id="RU003679"/>
    </source>
</evidence>
<dbReference type="InterPro" id="IPR025972">
    <property type="entry name" value="BetaGal_dom3"/>
</dbReference>
<dbReference type="SUPFAM" id="SSF117100">
    <property type="entry name" value="Beta-galactosidase LacA, domain 3"/>
    <property type="match status" value="1"/>
</dbReference>
<feature type="signal peptide" evidence="15">
    <location>
        <begin position="1"/>
        <end position="20"/>
    </location>
</feature>
<proteinExistence type="inferred from homology"/>
<dbReference type="OrthoDB" id="1657402at2759"/>
<dbReference type="AlphaFoldDB" id="A0A6A6HP14"/>
<dbReference type="InterPro" id="IPR008979">
    <property type="entry name" value="Galactose-bd-like_sf"/>
</dbReference>
<evidence type="ECO:0000256" key="6">
    <source>
        <dbReference type="ARBA" id="ARBA00022729"/>
    </source>
</evidence>